<feature type="domain" description="Tyrosine-protein phosphatase" evidence="7">
    <location>
        <begin position="15"/>
        <end position="153"/>
    </location>
</feature>
<dbReference type="InterPro" id="IPR015421">
    <property type="entry name" value="PyrdxlP-dep_Trfase_major"/>
</dbReference>
<accession>A0A1J5RQ04</accession>
<keyword evidence="4" id="KW-0378">Hydrolase</keyword>
<dbReference type="InterPro" id="IPR050106">
    <property type="entry name" value="HistidinolP_aminotransfase"/>
</dbReference>
<keyword evidence="6" id="KW-0904">Protein phosphatase</keyword>
<evidence type="ECO:0000256" key="6">
    <source>
        <dbReference type="ARBA" id="ARBA00022912"/>
    </source>
</evidence>
<dbReference type="SUPFAM" id="SSF53383">
    <property type="entry name" value="PLP-dependent transferases"/>
    <property type="match status" value="1"/>
</dbReference>
<organism evidence="9">
    <name type="scientific">mine drainage metagenome</name>
    <dbReference type="NCBI Taxonomy" id="410659"/>
    <lineage>
        <taxon>unclassified sequences</taxon>
        <taxon>metagenomes</taxon>
        <taxon>ecological metagenomes</taxon>
    </lineage>
</organism>
<evidence type="ECO:0000256" key="2">
    <source>
        <dbReference type="ARBA" id="ARBA00022576"/>
    </source>
</evidence>
<dbReference type="EMBL" id="MLJW01000123">
    <property type="protein sequence ID" value="OIQ98078.1"/>
    <property type="molecule type" value="Genomic_DNA"/>
</dbReference>
<dbReference type="InterPro" id="IPR000387">
    <property type="entry name" value="Tyr_Pase_dom"/>
</dbReference>
<comment type="cofactor">
    <cofactor evidence="1">
        <name>pyridoxal 5'-phosphate</name>
        <dbReference type="ChEBI" id="CHEBI:597326"/>
    </cofactor>
</comment>
<dbReference type="PANTHER" id="PTHR43643">
    <property type="entry name" value="HISTIDINOL-PHOSPHATE AMINOTRANSFERASE 2"/>
    <property type="match status" value="1"/>
</dbReference>
<gene>
    <name evidence="9" type="primary">hisC2_11</name>
    <name evidence="9" type="ORF">GALL_198420</name>
</gene>
<dbReference type="PROSITE" id="PS50054">
    <property type="entry name" value="TYR_PHOSPHATASE_DUAL"/>
    <property type="match status" value="1"/>
</dbReference>
<evidence type="ECO:0000256" key="3">
    <source>
        <dbReference type="ARBA" id="ARBA00022679"/>
    </source>
</evidence>
<dbReference type="InterPro" id="IPR020422">
    <property type="entry name" value="TYR_PHOSPHATASE_DUAL_dom"/>
</dbReference>
<sequence>MSLDCKGRLIRRLMIMDFITSQLAVGSREDAENSAALAGYGIDTVLSLVPLARPAAVVRQLSLALPDRVALPGALIDEAVDFLLDQTARGRRVLVHCEMGISRSPSIAAAYLHLAQGVDLYEALCLVRAARPIIEPNPTLIASLLTHFGTHDEPADLSGNENPLGPSPLAVAAIHRLTRQLQRYPDKDGSALRSRLGQFCAVAPSQIVLGNGASELIDLAARALLQPGDEMLLPVPAFPSYRAAALRARATLVTVSMPGGNCDVDALIARITPMTRLVVVVTPHNPCGTVLARANLQRLLAALPKQACLLLDEAYREFVDADELPDLSSLFSGEQRLFIIRSMSKAYGLAGLRIGYGIATPTLAAQLDALRQPFNTSSLAQAAALAALDDNEFLARSIAHNAAGRSYLERGLSTLGIEFTPSQANFVLFQIGPQGVEALAARGVLVKCMARFGLPGFARVSIGRTTDNTRFLAALAEIQASAMAKIANPAYA</sequence>
<dbReference type="InterPro" id="IPR004839">
    <property type="entry name" value="Aminotransferase_I/II_large"/>
</dbReference>
<evidence type="ECO:0000256" key="1">
    <source>
        <dbReference type="ARBA" id="ARBA00001933"/>
    </source>
</evidence>
<protein>
    <submittedName>
        <fullName evidence="9">Histidinol-phosphate aminotransferase 2</fullName>
        <ecNumber evidence="9">2.6.1.9</ecNumber>
    </submittedName>
</protein>
<dbReference type="Gene3D" id="3.40.640.10">
    <property type="entry name" value="Type I PLP-dependent aspartate aminotransferase-like (Major domain)"/>
    <property type="match status" value="1"/>
</dbReference>
<dbReference type="PROSITE" id="PS00383">
    <property type="entry name" value="TYR_PHOSPHATASE_1"/>
    <property type="match status" value="1"/>
</dbReference>
<dbReference type="PROSITE" id="PS50056">
    <property type="entry name" value="TYR_PHOSPHATASE_2"/>
    <property type="match status" value="1"/>
</dbReference>
<name>A0A1J5RQ04_9ZZZZ</name>
<dbReference type="GO" id="GO:0030170">
    <property type="term" value="F:pyridoxal phosphate binding"/>
    <property type="evidence" value="ECO:0007669"/>
    <property type="project" value="InterPro"/>
</dbReference>
<dbReference type="HAMAP" id="MF_01023">
    <property type="entry name" value="HisC_aminotrans_2"/>
    <property type="match status" value="1"/>
</dbReference>
<keyword evidence="3 9" id="KW-0808">Transferase</keyword>
<evidence type="ECO:0000259" key="8">
    <source>
        <dbReference type="PROSITE" id="PS50056"/>
    </source>
</evidence>
<dbReference type="CDD" id="cd00609">
    <property type="entry name" value="AAT_like"/>
    <property type="match status" value="1"/>
</dbReference>
<dbReference type="PANTHER" id="PTHR43643:SF3">
    <property type="entry name" value="HISTIDINOL-PHOSPHATE AMINOTRANSFERASE"/>
    <property type="match status" value="1"/>
</dbReference>
<dbReference type="InterPro" id="IPR004838">
    <property type="entry name" value="NHTrfase_class1_PyrdxlP-BS"/>
</dbReference>
<dbReference type="Gene3D" id="3.90.1150.10">
    <property type="entry name" value="Aspartate Aminotransferase, domain 1"/>
    <property type="match status" value="1"/>
</dbReference>
<dbReference type="Pfam" id="PF00782">
    <property type="entry name" value="DSPc"/>
    <property type="match status" value="1"/>
</dbReference>
<dbReference type="InterPro" id="IPR000340">
    <property type="entry name" value="Dual-sp_phosphatase_cat-dom"/>
</dbReference>
<dbReference type="GO" id="GO:0004721">
    <property type="term" value="F:phosphoprotein phosphatase activity"/>
    <property type="evidence" value="ECO:0007669"/>
    <property type="project" value="UniProtKB-KW"/>
</dbReference>
<proteinExistence type="inferred from homology"/>
<dbReference type="SUPFAM" id="SSF52799">
    <property type="entry name" value="(Phosphotyrosine protein) phosphatases II"/>
    <property type="match status" value="1"/>
</dbReference>
<dbReference type="InterPro" id="IPR029021">
    <property type="entry name" value="Prot-tyrosine_phosphatase-like"/>
</dbReference>
<dbReference type="InterPro" id="IPR015422">
    <property type="entry name" value="PyrdxlP-dep_Trfase_small"/>
</dbReference>
<comment type="caution">
    <text evidence="9">The sequence shown here is derived from an EMBL/GenBank/DDBJ whole genome shotgun (WGS) entry which is preliminary data.</text>
</comment>
<dbReference type="PROSITE" id="PS00105">
    <property type="entry name" value="AA_TRANSFER_CLASS_1"/>
    <property type="match status" value="1"/>
</dbReference>
<keyword evidence="2 9" id="KW-0032">Aminotransferase</keyword>
<dbReference type="Gene3D" id="3.90.190.10">
    <property type="entry name" value="Protein tyrosine phosphatase superfamily"/>
    <property type="match status" value="1"/>
</dbReference>
<evidence type="ECO:0000259" key="7">
    <source>
        <dbReference type="PROSITE" id="PS50054"/>
    </source>
</evidence>
<dbReference type="Pfam" id="PF00155">
    <property type="entry name" value="Aminotran_1_2"/>
    <property type="match status" value="1"/>
</dbReference>
<dbReference type="InterPro" id="IPR016130">
    <property type="entry name" value="Tyr_Pase_AS"/>
</dbReference>
<dbReference type="EC" id="2.6.1.9" evidence="9"/>
<dbReference type="CDD" id="cd14498">
    <property type="entry name" value="DSP"/>
    <property type="match status" value="1"/>
</dbReference>
<reference evidence="9" key="1">
    <citation type="submission" date="2016-10" db="EMBL/GenBank/DDBJ databases">
        <title>Sequence of Gallionella enrichment culture.</title>
        <authorList>
            <person name="Poehlein A."/>
            <person name="Muehling M."/>
            <person name="Daniel R."/>
        </authorList>
    </citation>
    <scope>NUCLEOTIDE SEQUENCE</scope>
</reference>
<dbReference type="InterPro" id="IPR015424">
    <property type="entry name" value="PyrdxlP-dep_Trfase"/>
</dbReference>
<evidence type="ECO:0000256" key="4">
    <source>
        <dbReference type="ARBA" id="ARBA00022801"/>
    </source>
</evidence>
<evidence type="ECO:0000256" key="5">
    <source>
        <dbReference type="ARBA" id="ARBA00022898"/>
    </source>
</evidence>
<dbReference type="GO" id="GO:0004400">
    <property type="term" value="F:histidinol-phosphate transaminase activity"/>
    <property type="evidence" value="ECO:0007669"/>
    <property type="project" value="UniProtKB-EC"/>
</dbReference>
<dbReference type="AlphaFoldDB" id="A0A1J5RQ04"/>
<dbReference type="InterPro" id="IPR005861">
    <property type="entry name" value="HisP_aminotrans"/>
</dbReference>
<keyword evidence="5" id="KW-0663">Pyridoxal phosphate</keyword>
<feature type="domain" description="Tyrosine specific protein phosphatases" evidence="8">
    <location>
        <begin position="74"/>
        <end position="132"/>
    </location>
</feature>
<dbReference type="GO" id="GO:0000105">
    <property type="term" value="P:L-histidine biosynthetic process"/>
    <property type="evidence" value="ECO:0007669"/>
    <property type="project" value="InterPro"/>
</dbReference>
<evidence type="ECO:0000313" key="9">
    <source>
        <dbReference type="EMBL" id="OIQ98078.1"/>
    </source>
</evidence>
<dbReference type="SMART" id="SM00195">
    <property type="entry name" value="DSPc"/>
    <property type="match status" value="1"/>
</dbReference>